<dbReference type="PANTHER" id="PTHR44688:SF16">
    <property type="entry name" value="DNA-BINDING TRANSCRIPTIONAL ACTIVATOR DEVR_DOSR"/>
    <property type="match status" value="1"/>
</dbReference>
<dbReference type="Pfam" id="PF00196">
    <property type="entry name" value="GerE"/>
    <property type="match status" value="1"/>
</dbReference>
<dbReference type="EMBL" id="JAGPYQ010000002">
    <property type="protein sequence ID" value="MBQ0854077.1"/>
    <property type="molecule type" value="Genomic_DNA"/>
</dbReference>
<protein>
    <submittedName>
        <fullName evidence="5">Response regulator transcription factor</fullName>
    </submittedName>
</protein>
<dbReference type="InterPro" id="IPR000792">
    <property type="entry name" value="Tscrpt_reg_LuxR_C"/>
</dbReference>
<evidence type="ECO:0000313" key="5">
    <source>
        <dbReference type="EMBL" id="MBQ0854077.1"/>
    </source>
</evidence>
<feature type="domain" description="HTH luxR-type" evidence="4">
    <location>
        <begin position="93"/>
        <end position="158"/>
    </location>
</feature>
<evidence type="ECO:0000256" key="2">
    <source>
        <dbReference type="ARBA" id="ARBA00023125"/>
    </source>
</evidence>
<evidence type="ECO:0000259" key="4">
    <source>
        <dbReference type="PROSITE" id="PS50043"/>
    </source>
</evidence>
<dbReference type="SMART" id="SM00421">
    <property type="entry name" value="HTH_LUXR"/>
    <property type="match status" value="1"/>
</dbReference>
<proteinExistence type="predicted"/>
<reference evidence="5 6" key="1">
    <citation type="submission" date="2021-04" db="EMBL/GenBank/DDBJ databases">
        <authorList>
            <person name="Tang X."/>
            <person name="Zhou X."/>
            <person name="Chen X."/>
            <person name="Cernava T."/>
            <person name="Zhang C."/>
        </authorList>
    </citation>
    <scope>NUCLEOTIDE SEQUENCE [LARGE SCALE GENOMIC DNA]</scope>
    <source>
        <strain evidence="5 6">BH-SS-21</strain>
    </source>
</reference>
<sequence length="160" mass="17119">MPTVLKAERGGRQGHFDGPDFVRVSVLRGQLRALDRAAEDTDTVVAACLVWVADALMDIAAESGDPRSTHLLLDEASAALAAVPSGDAGRPDPATPAGLLTEREHAVLVRLQEDVPLRQIGSELFISHNTVKSHVRAVYRKLRVSSRTGAVARARQLGLV</sequence>
<dbReference type="Proteomes" id="UP000677413">
    <property type="component" value="Unassembled WGS sequence"/>
</dbReference>
<dbReference type="InterPro" id="IPR036388">
    <property type="entry name" value="WH-like_DNA-bd_sf"/>
</dbReference>
<gene>
    <name evidence="5" type="ORF">J8N05_38595</name>
</gene>
<keyword evidence="1" id="KW-0805">Transcription regulation</keyword>
<dbReference type="Gene3D" id="1.10.10.10">
    <property type="entry name" value="Winged helix-like DNA-binding domain superfamily/Winged helix DNA-binding domain"/>
    <property type="match status" value="1"/>
</dbReference>
<dbReference type="GO" id="GO:0003677">
    <property type="term" value="F:DNA binding"/>
    <property type="evidence" value="ECO:0007669"/>
    <property type="project" value="UniProtKB-KW"/>
</dbReference>
<dbReference type="InterPro" id="IPR016032">
    <property type="entry name" value="Sig_transdc_resp-reg_C-effctor"/>
</dbReference>
<accession>A0A940Y6J7</accession>
<dbReference type="AlphaFoldDB" id="A0A940Y6J7"/>
<keyword evidence="6" id="KW-1185">Reference proteome</keyword>
<evidence type="ECO:0000313" key="6">
    <source>
        <dbReference type="Proteomes" id="UP000677413"/>
    </source>
</evidence>
<dbReference type="SUPFAM" id="SSF46894">
    <property type="entry name" value="C-terminal effector domain of the bipartite response regulators"/>
    <property type="match status" value="1"/>
</dbReference>
<dbReference type="RefSeq" id="WP_210891507.1">
    <property type="nucleotide sequence ID" value="NZ_JAGPYQ010000002.1"/>
</dbReference>
<evidence type="ECO:0000256" key="3">
    <source>
        <dbReference type="ARBA" id="ARBA00023163"/>
    </source>
</evidence>
<keyword evidence="2" id="KW-0238">DNA-binding</keyword>
<dbReference type="PANTHER" id="PTHR44688">
    <property type="entry name" value="DNA-BINDING TRANSCRIPTIONAL ACTIVATOR DEVR_DOSR"/>
    <property type="match status" value="1"/>
</dbReference>
<evidence type="ECO:0000256" key="1">
    <source>
        <dbReference type="ARBA" id="ARBA00023015"/>
    </source>
</evidence>
<organism evidence="5 6">
    <name type="scientific">Streptomyces liliiviolaceus</name>
    <dbReference type="NCBI Taxonomy" id="2823109"/>
    <lineage>
        <taxon>Bacteria</taxon>
        <taxon>Bacillati</taxon>
        <taxon>Actinomycetota</taxon>
        <taxon>Actinomycetes</taxon>
        <taxon>Kitasatosporales</taxon>
        <taxon>Streptomycetaceae</taxon>
        <taxon>Streptomyces</taxon>
    </lineage>
</organism>
<comment type="caution">
    <text evidence="5">The sequence shown here is derived from an EMBL/GenBank/DDBJ whole genome shotgun (WGS) entry which is preliminary data.</text>
</comment>
<dbReference type="GO" id="GO:0006355">
    <property type="term" value="P:regulation of DNA-templated transcription"/>
    <property type="evidence" value="ECO:0007669"/>
    <property type="project" value="InterPro"/>
</dbReference>
<dbReference type="CDD" id="cd06170">
    <property type="entry name" value="LuxR_C_like"/>
    <property type="match status" value="1"/>
</dbReference>
<dbReference type="PROSITE" id="PS50043">
    <property type="entry name" value="HTH_LUXR_2"/>
    <property type="match status" value="1"/>
</dbReference>
<dbReference type="PRINTS" id="PR00038">
    <property type="entry name" value="HTHLUXR"/>
</dbReference>
<keyword evidence="3" id="KW-0804">Transcription</keyword>
<name>A0A940Y6J7_9ACTN</name>